<name>A0ABW4BJ77_9LACO</name>
<gene>
    <name evidence="2" type="ORF">ACFQ41_11220</name>
</gene>
<evidence type="ECO:0000313" key="2">
    <source>
        <dbReference type="EMBL" id="MFD1399880.1"/>
    </source>
</evidence>
<dbReference type="InterPro" id="IPR012338">
    <property type="entry name" value="Beta-lactam/transpept-like"/>
</dbReference>
<dbReference type="Gene3D" id="3.40.710.10">
    <property type="entry name" value="DD-peptidase/beta-lactamase superfamily"/>
    <property type="match status" value="1"/>
</dbReference>
<protein>
    <submittedName>
        <fullName evidence="2">Serine hydrolase</fullName>
    </submittedName>
</protein>
<dbReference type="EMBL" id="JBHTOA010000045">
    <property type="protein sequence ID" value="MFD1399880.1"/>
    <property type="molecule type" value="Genomic_DNA"/>
</dbReference>
<dbReference type="InterPro" id="IPR045155">
    <property type="entry name" value="Beta-lactam_cat"/>
</dbReference>
<dbReference type="Proteomes" id="UP001597199">
    <property type="component" value="Unassembled WGS sequence"/>
</dbReference>
<comment type="caution">
    <text evidence="2">The sequence shown here is derived from an EMBL/GenBank/DDBJ whole genome shotgun (WGS) entry which is preliminary data.</text>
</comment>
<dbReference type="RefSeq" id="WP_204119541.1">
    <property type="nucleotide sequence ID" value="NZ_BOLV01000017.1"/>
</dbReference>
<dbReference type="Pfam" id="PF13354">
    <property type="entry name" value="Beta-lactamase2"/>
    <property type="match status" value="1"/>
</dbReference>
<feature type="domain" description="Beta-lactamase class A catalytic" evidence="1">
    <location>
        <begin position="171"/>
        <end position="299"/>
    </location>
</feature>
<accession>A0ABW4BJ77</accession>
<evidence type="ECO:0000259" key="1">
    <source>
        <dbReference type="Pfam" id="PF13354"/>
    </source>
</evidence>
<evidence type="ECO:0000313" key="3">
    <source>
        <dbReference type="Proteomes" id="UP001597199"/>
    </source>
</evidence>
<keyword evidence="2" id="KW-0378">Hydrolase</keyword>
<dbReference type="InterPro" id="IPR000871">
    <property type="entry name" value="Beta-lactam_class-A"/>
</dbReference>
<dbReference type="GO" id="GO:0016787">
    <property type="term" value="F:hydrolase activity"/>
    <property type="evidence" value="ECO:0007669"/>
    <property type="project" value="UniProtKB-KW"/>
</dbReference>
<dbReference type="SUPFAM" id="SSF56601">
    <property type="entry name" value="beta-lactamase/transpeptidase-like"/>
    <property type="match status" value="1"/>
</dbReference>
<organism evidence="2 3">
    <name type="scientific">Lacticaseibacillus suilingensis</name>
    <dbReference type="NCBI Taxonomy" id="2799577"/>
    <lineage>
        <taxon>Bacteria</taxon>
        <taxon>Bacillati</taxon>
        <taxon>Bacillota</taxon>
        <taxon>Bacilli</taxon>
        <taxon>Lactobacillales</taxon>
        <taxon>Lactobacillaceae</taxon>
        <taxon>Lacticaseibacillus</taxon>
    </lineage>
</organism>
<dbReference type="PANTHER" id="PTHR35333">
    <property type="entry name" value="BETA-LACTAMASE"/>
    <property type="match status" value="1"/>
</dbReference>
<proteinExistence type="predicted"/>
<reference evidence="3" key="1">
    <citation type="journal article" date="2019" name="Int. J. Syst. Evol. Microbiol.">
        <title>The Global Catalogue of Microorganisms (GCM) 10K type strain sequencing project: providing services to taxonomists for standard genome sequencing and annotation.</title>
        <authorList>
            <consortium name="The Broad Institute Genomics Platform"/>
            <consortium name="The Broad Institute Genome Sequencing Center for Infectious Disease"/>
            <person name="Wu L."/>
            <person name="Ma J."/>
        </authorList>
    </citation>
    <scope>NUCLEOTIDE SEQUENCE [LARGE SCALE GENOMIC DNA]</scope>
    <source>
        <strain evidence="3">CCM 9110</strain>
    </source>
</reference>
<dbReference type="PANTHER" id="PTHR35333:SF3">
    <property type="entry name" value="BETA-LACTAMASE-TYPE TRANSPEPTIDASE FOLD CONTAINING PROTEIN"/>
    <property type="match status" value="1"/>
</dbReference>
<sequence length="324" mass="34173">MRRKKRPIWHRIIPFTLLVISVLWLAIAAIVHEATADDATDAADAPVAASSSASASSTSASSTAVTTLSKTQVAAKQQSIKQALNTYLAQIIKSGHVAVSFYNLAPVAGSTAAKAKDASVYAEGALATSANAQTQMVAASTYKLYITAWLFHEVATGAKTWTSSDESGFQAMIVNSQNDYAEAVLKSSGGTPINTYLSQFGITSPFHYSGAATTSSDNLLTMLKLLVKGQGPFANATYRNKLLTAMGKQVYRDGIPAAASAADPGSTVQDKVGWLGTTDNDAAIVTTPEGQRYLLVIMTDNGSYQNFSAIKTYAEKIQTIVYGS</sequence>
<keyword evidence="3" id="KW-1185">Reference proteome</keyword>